<feature type="chain" id="PRO_5031369648" evidence="1">
    <location>
        <begin position="45"/>
        <end position="224"/>
    </location>
</feature>
<feature type="signal peptide" evidence="1">
    <location>
        <begin position="1"/>
        <end position="44"/>
    </location>
</feature>
<protein>
    <submittedName>
        <fullName evidence="2">Uncharacterized protein</fullName>
    </submittedName>
</protein>
<keyword evidence="1" id="KW-0732">Signal</keyword>
<evidence type="ECO:0000256" key="1">
    <source>
        <dbReference type="SAM" id="SignalP"/>
    </source>
</evidence>
<sequence length="224" mass="23992">MAAPGAARSSGRAGGPPLLALLGVAALRALLLGAGPSFTPPALGQPAGLRRVALHAGEGGSVGTITGRCRYATGNWTLLKEVVVKSTEDEELADKSWALFEKRYQKPAQTGIYLDTPVAKDDVRYRFLRLAGTLKLSTKETLEVLQTDDVLMVVDADYVKNTFEAMIRGAGYEKAIEIVKKNPSILVSGEDIETKMDAAAFGAEVRSFFRPLDNLIQTALGRGR</sequence>
<dbReference type="AlphaFoldDB" id="A0A7S4UMF9"/>
<organism evidence="2">
    <name type="scientific">Alexandrium monilatum</name>
    <dbReference type="NCBI Taxonomy" id="311494"/>
    <lineage>
        <taxon>Eukaryota</taxon>
        <taxon>Sar</taxon>
        <taxon>Alveolata</taxon>
        <taxon>Dinophyceae</taxon>
        <taxon>Gonyaulacales</taxon>
        <taxon>Pyrocystaceae</taxon>
        <taxon>Alexandrium</taxon>
    </lineage>
</organism>
<dbReference type="EMBL" id="HBNR01026084">
    <property type="protein sequence ID" value="CAE4578225.1"/>
    <property type="molecule type" value="Transcribed_RNA"/>
</dbReference>
<evidence type="ECO:0000313" key="2">
    <source>
        <dbReference type="EMBL" id="CAE4578225.1"/>
    </source>
</evidence>
<proteinExistence type="predicted"/>
<reference evidence="2" key="1">
    <citation type="submission" date="2021-01" db="EMBL/GenBank/DDBJ databases">
        <authorList>
            <person name="Corre E."/>
            <person name="Pelletier E."/>
            <person name="Niang G."/>
            <person name="Scheremetjew M."/>
            <person name="Finn R."/>
            <person name="Kale V."/>
            <person name="Holt S."/>
            <person name="Cochrane G."/>
            <person name="Meng A."/>
            <person name="Brown T."/>
            <person name="Cohen L."/>
        </authorList>
    </citation>
    <scope>NUCLEOTIDE SEQUENCE</scope>
    <source>
        <strain evidence="2">CCMP3105</strain>
    </source>
</reference>
<gene>
    <name evidence="2" type="ORF">AMON00008_LOCUS17595</name>
</gene>
<name>A0A7S4UMF9_9DINO</name>
<accession>A0A7S4UMF9</accession>